<reference evidence="2 3" key="1">
    <citation type="submission" date="2016-06" db="EMBL/GenBank/DDBJ databases">
        <authorList>
            <person name="Kjaerup R.B."/>
            <person name="Dalgaard T.S."/>
            <person name="Juul-Madsen H.R."/>
        </authorList>
    </citation>
    <scope>NUCLEOTIDE SEQUENCE [LARGE SCALE GENOMIC DNA]</scope>
    <source>
        <strain evidence="2 3">DSM 43363</strain>
    </source>
</reference>
<feature type="transmembrane region" description="Helical" evidence="1">
    <location>
        <begin position="48"/>
        <end position="70"/>
    </location>
</feature>
<evidence type="ECO:0008006" key="4">
    <source>
        <dbReference type="Google" id="ProtNLM"/>
    </source>
</evidence>
<dbReference type="EMBL" id="FMIC01000001">
    <property type="protein sequence ID" value="SCL45588.1"/>
    <property type="molecule type" value="Genomic_DNA"/>
</dbReference>
<name>A0A1C6TV86_9ACTN</name>
<protein>
    <recommendedName>
        <fullName evidence="4">CU044_5270 family protein</fullName>
    </recommendedName>
</protein>
<organism evidence="2 3">
    <name type="scientific">Micromonospora peucetia</name>
    <dbReference type="NCBI Taxonomy" id="47871"/>
    <lineage>
        <taxon>Bacteria</taxon>
        <taxon>Bacillati</taxon>
        <taxon>Actinomycetota</taxon>
        <taxon>Actinomycetes</taxon>
        <taxon>Micromonosporales</taxon>
        <taxon>Micromonosporaceae</taxon>
        <taxon>Micromonospora</taxon>
    </lineage>
</organism>
<accession>A0A1C6TV86</accession>
<sequence length="337" mass="36046">MKIDKNMLKQVDPARDVDDWPVAPHVDWSAMARNSPPASIRRQWTRRAVLGAVAASATAIAGALVVQVVGPAKPVLAVTPPPLHLQYDKDAPAASDALLKLASAVQAGPAVNEQRSGRFSFVRVGQWSLDMSSSAKDGTAVAVVPQVISTWRALDGSGKVVTASLHRSDVGDKPDAQALMTAATRGGTQVSTYAAGQLAAVIADPIPHDVDALAKALYAHQPQDKGAQSAVRAIADLYRAAAVDRDVRVAALRFLARTDGVLLRGEITDRLGRRGLAVSVDSKTGETRDLLVFDQRTGLLLAHESMFLKRPEKLPVKVPAVFSYVLYLEQDRRTDMT</sequence>
<gene>
    <name evidence="2" type="ORF">GA0070608_0031</name>
</gene>
<evidence type="ECO:0000313" key="2">
    <source>
        <dbReference type="EMBL" id="SCL45588.1"/>
    </source>
</evidence>
<evidence type="ECO:0000256" key="1">
    <source>
        <dbReference type="SAM" id="Phobius"/>
    </source>
</evidence>
<proteinExistence type="predicted"/>
<keyword evidence="1" id="KW-0472">Membrane</keyword>
<dbReference type="AlphaFoldDB" id="A0A1C6TV86"/>
<dbReference type="NCBIfam" id="NF038083">
    <property type="entry name" value="CU044_5270_fam"/>
    <property type="match status" value="1"/>
</dbReference>
<dbReference type="RefSeq" id="WP_245715633.1">
    <property type="nucleotide sequence ID" value="NZ_FMIC01000001.1"/>
</dbReference>
<evidence type="ECO:0000313" key="3">
    <source>
        <dbReference type="Proteomes" id="UP000199343"/>
    </source>
</evidence>
<dbReference type="InterPro" id="IPR047789">
    <property type="entry name" value="CU044_5270-like"/>
</dbReference>
<keyword evidence="1" id="KW-0812">Transmembrane</keyword>
<keyword evidence="1" id="KW-1133">Transmembrane helix</keyword>
<dbReference type="Proteomes" id="UP000199343">
    <property type="component" value="Unassembled WGS sequence"/>
</dbReference>